<keyword evidence="2" id="KW-1185">Reference proteome</keyword>
<accession>A0A7W9GUL4</accession>
<dbReference type="AlphaFoldDB" id="A0A7W9GUL4"/>
<dbReference type="RefSeq" id="WP_281386345.1">
    <property type="nucleotide sequence ID" value="NZ_JACHMM010000001.1"/>
</dbReference>
<name>A0A7W9GUL4_9ACTN</name>
<sequence length="41" mass="4421">MYLPTADAYDRGAYQAWQTPLAAGALERLTAHAGDLLEELG</sequence>
<protein>
    <submittedName>
        <fullName evidence="1">Uncharacterized protein</fullName>
    </submittedName>
</protein>
<evidence type="ECO:0000313" key="2">
    <source>
        <dbReference type="Proteomes" id="UP000542813"/>
    </source>
</evidence>
<proteinExistence type="predicted"/>
<gene>
    <name evidence="1" type="ORF">HD601_004812</name>
</gene>
<reference evidence="1 2" key="1">
    <citation type="submission" date="2020-08" db="EMBL/GenBank/DDBJ databases">
        <title>Sequencing the genomes of 1000 actinobacteria strains.</title>
        <authorList>
            <person name="Klenk H.-P."/>
        </authorList>
    </citation>
    <scope>NUCLEOTIDE SEQUENCE [LARGE SCALE GENOMIC DNA]</scope>
    <source>
        <strain evidence="1 2">DSM 102122</strain>
    </source>
</reference>
<dbReference type="EMBL" id="JACHMM010000001">
    <property type="protein sequence ID" value="MBB5790237.1"/>
    <property type="molecule type" value="Genomic_DNA"/>
</dbReference>
<dbReference type="Proteomes" id="UP000542813">
    <property type="component" value="Unassembled WGS sequence"/>
</dbReference>
<organism evidence="1 2">
    <name type="scientific">Jiangella mangrovi</name>
    <dbReference type="NCBI Taxonomy" id="1524084"/>
    <lineage>
        <taxon>Bacteria</taxon>
        <taxon>Bacillati</taxon>
        <taxon>Actinomycetota</taxon>
        <taxon>Actinomycetes</taxon>
        <taxon>Jiangellales</taxon>
        <taxon>Jiangellaceae</taxon>
        <taxon>Jiangella</taxon>
    </lineage>
</organism>
<comment type="caution">
    <text evidence="1">The sequence shown here is derived from an EMBL/GenBank/DDBJ whole genome shotgun (WGS) entry which is preliminary data.</text>
</comment>
<evidence type="ECO:0000313" key="1">
    <source>
        <dbReference type="EMBL" id="MBB5790237.1"/>
    </source>
</evidence>